<dbReference type="PROSITE" id="PS50231">
    <property type="entry name" value="RICIN_B_LECTIN"/>
    <property type="match status" value="1"/>
</dbReference>
<accession>A0A8H6HQT8</accession>
<proteinExistence type="predicted"/>
<dbReference type="Proteomes" id="UP000521943">
    <property type="component" value="Unassembled WGS sequence"/>
</dbReference>
<feature type="signal peptide" evidence="1">
    <location>
        <begin position="1"/>
        <end position="23"/>
    </location>
</feature>
<keyword evidence="1" id="KW-0732">Signal</keyword>
<dbReference type="CDD" id="cd00161">
    <property type="entry name" value="beta-trefoil_Ricin-like"/>
    <property type="match status" value="1"/>
</dbReference>
<dbReference type="Gene3D" id="2.80.10.50">
    <property type="match status" value="2"/>
</dbReference>
<dbReference type="GO" id="GO:0030246">
    <property type="term" value="F:carbohydrate binding"/>
    <property type="evidence" value="ECO:0007669"/>
    <property type="project" value="UniProtKB-KW"/>
</dbReference>
<gene>
    <name evidence="3" type="ORF">DFP72DRAFT_1012886</name>
</gene>
<dbReference type="Pfam" id="PF00652">
    <property type="entry name" value="Ricin_B_lectin"/>
    <property type="match status" value="1"/>
</dbReference>
<dbReference type="InterPro" id="IPR035992">
    <property type="entry name" value="Ricin_B-like_lectins"/>
</dbReference>
<sequence length="269" mass="30155">MRAAGYITRCCTLLWLCAHFCLSQSPQCSRKPSFAIAAFLAPVVLAQRPPGLYGCKNFLAINGTNVPLVDATTFSQYIQCKYQETHSDGSIGVSYCWYDYQAYTLYHYPNTPLPVDSSVACPTNLPLASIYRIRSQVNTAKCVTAAGENDGAQVQIQDCRTDIWRPEQVWQFNGSRLQPLGTDKCLDVKDGQTTAGKMQIWTCGAGNTNQDFTHWVSNVVIVPEDHISWTGKFQCLDLTDGQTTNGNQLQMWSCNYQNPNQHWRLEPVF</sequence>
<dbReference type="EMBL" id="JACGCI010000053">
    <property type="protein sequence ID" value="KAF6751016.1"/>
    <property type="molecule type" value="Genomic_DNA"/>
</dbReference>
<dbReference type="SUPFAM" id="SSF50370">
    <property type="entry name" value="Ricin B-like lectins"/>
    <property type="match status" value="1"/>
</dbReference>
<organism evidence="3 4">
    <name type="scientific">Ephemerocybe angulata</name>
    <dbReference type="NCBI Taxonomy" id="980116"/>
    <lineage>
        <taxon>Eukaryota</taxon>
        <taxon>Fungi</taxon>
        <taxon>Dikarya</taxon>
        <taxon>Basidiomycota</taxon>
        <taxon>Agaricomycotina</taxon>
        <taxon>Agaricomycetes</taxon>
        <taxon>Agaricomycetidae</taxon>
        <taxon>Agaricales</taxon>
        <taxon>Agaricineae</taxon>
        <taxon>Psathyrellaceae</taxon>
        <taxon>Ephemerocybe</taxon>
    </lineage>
</organism>
<evidence type="ECO:0000256" key="1">
    <source>
        <dbReference type="SAM" id="SignalP"/>
    </source>
</evidence>
<dbReference type="AlphaFoldDB" id="A0A8H6HQT8"/>
<dbReference type="InterPro" id="IPR000772">
    <property type="entry name" value="Ricin_B_lectin"/>
</dbReference>
<feature type="chain" id="PRO_5034898131" evidence="1">
    <location>
        <begin position="24"/>
        <end position="269"/>
    </location>
</feature>
<comment type="caution">
    <text evidence="3">The sequence shown here is derived from an EMBL/GenBank/DDBJ whole genome shotgun (WGS) entry which is preliminary data.</text>
</comment>
<reference evidence="3 4" key="1">
    <citation type="submission" date="2020-07" db="EMBL/GenBank/DDBJ databases">
        <title>Comparative genomics of pyrophilous fungi reveals a link between fire events and developmental genes.</title>
        <authorList>
            <consortium name="DOE Joint Genome Institute"/>
            <person name="Steindorff A.S."/>
            <person name="Carver A."/>
            <person name="Calhoun S."/>
            <person name="Stillman K."/>
            <person name="Liu H."/>
            <person name="Lipzen A."/>
            <person name="Pangilinan J."/>
            <person name="Labutti K."/>
            <person name="Bruns T.D."/>
            <person name="Grigoriev I.V."/>
        </authorList>
    </citation>
    <scope>NUCLEOTIDE SEQUENCE [LARGE SCALE GENOMIC DNA]</scope>
    <source>
        <strain evidence="3 4">CBS 144469</strain>
    </source>
</reference>
<evidence type="ECO:0000313" key="3">
    <source>
        <dbReference type="EMBL" id="KAF6751016.1"/>
    </source>
</evidence>
<evidence type="ECO:0000259" key="2">
    <source>
        <dbReference type="SMART" id="SM00458"/>
    </source>
</evidence>
<evidence type="ECO:0000313" key="4">
    <source>
        <dbReference type="Proteomes" id="UP000521943"/>
    </source>
</evidence>
<keyword evidence="3" id="KW-0430">Lectin</keyword>
<keyword evidence="4" id="KW-1185">Reference proteome</keyword>
<name>A0A8H6HQT8_9AGAR</name>
<feature type="domain" description="Ricin B lectin" evidence="2">
    <location>
        <begin position="128"/>
        <end position="266"/>
    </location>
</feature>
<dbReference type="OrthoDB" id="6770063at2759"/>
<dbReference type="SMART" id="SM00458">
    <property type="entry name" value="RICIN"/>
    <property type="match status" value="1"/>
</dbReference>
<protein>
    <submittedName>
        <fullName evidence="3">Ricin B lectin domain-containing protein</fullName>
    </submittedName>
</protein>